<dbReference type="AlphaFoldDB" id="A0A5C5VMU8"/>
<evidence type="ECO:0000313" key="3">
    <source>
        <dbReference type="Proteomes" id="UP000318878"/>
    </source>
</evidence>
<comment type="caution">
    <text evidence="2">The sequence shown here is derived from an EMBL/GenBank/DDBJ whole genome shotgun (WGS) entry which is preliminary data.</text>
</comment>
<feature type="region of interest" description="Disordered" evidence="1">
    <location>
        <begin position="1"/>
        <end position="27"/>
    </location>
</feature>
<sequence length="67" mass="7461">MTQTPVRTGAYTVTILPPENPPPEDPSQMVVRVVAKDIPVKYRDPRKSGLTINVEEGVNPFDIEMKP</sequence>
<keyword evidence="3" id="KW-1185">Reference proteome</keyword>
<reference evidence="2 3" key="1">
    <citation type="submission" date="2019-02" db="EMBL/GenBank/DDBJ databases">
        <title>Deep-cultivation of Planctomycetes and their phenomic and genomic characterization uncovers novel biology.</title>
        <authorList>
            <person name="Wiegand S."/>
            <person name="Jogler M."/>
            <person name="Boedeker C."/>
            <person name="Pinto D."/>
            <person name="Vollmers J."/>
            <person name="Rivas-Marin E."/>
            <person name="Kohn T."/>
            <person name="Peeters S.H."/>
            <person name="Heuer A."/>
            <person name="Rast P."/>
            <person name="Oberbeckmann S."/>
            <person name="Bunk B."/>
            <person name="Jeske O."/>
            <person name="Meyerdierks A."/>
            <person name="Storesund J.E."/>
            <person name="Kallscheuer N."/>
            <person name="Luecker S."/>
            <person name="Lage O.M."/>
            <person name="Pohl T."/>
            <person name="Merkel B.J."/>
            <person name="Hornburger P."/>
            <person name="Mueller R.-W."/>
            <person name="Bruemmer F."/>
            <person name="Labrenz M."/>
            <person name="Spormann A.M."/>
            <person name="Op Den Camp H."/>
            <person name="Overmann J."/>
            <person name="Amann R."/>
            <person name="Jetten M.S.M."/>
            <person name="Mascher T."/>
            <person name="Medema M.H."/>
            <person name="Devos D.P."/>
            <person name="Kaster A.-K."/>
            <person name="Ovreas L."/>
            <person name="Rohde M."/>
            <person name="Galperin M.Y."/>
            <person name="Jogler C."/>
        </authorList>
    </citation>
    <scope>NUCLEOTIDE SEQUENCE [LARGE SCALE GENOMIC DNA]</scope>
    <source>
        <strain evidence="2 3">Enr8</strain>
    </source>
</reference>
<dbReference type="RefSeq" id="WP_146429529.1">
    <property type="nucleotide sequence ID" value="NZ_SJPF01000001.1"/>
</dbReference>
<protein>
    <submittedName>
        <fullName evidence="2">Uncharacterized protein</fullName>
    </submittedName>
</protein>
<evidence type="ECO:0000256" key="1">
    <source>
        <dbReference type="SAM" id="MobiDB-lite"/>
    </source>
</evidence>
<accession>A0A5C5VMU8</accession>
<dbReference type="OrthoDB" id="285633at2"/>
<dbReference type="EMBL" id="SJPF01000001">
    <property type="protein sequence ID" value="TWT39353.1"/>
    <property type="molecule type" value="Genomic_DNA"/>
</dbReference>
<dbReference type="Proteomes" id="UP000318878">
    <property type="component" value="Unassembled WGS sequence"/>
</dbReference>
<evidence type="ECO:0000313" key="2">
    <source>
        <dbReference type="EMBL" id="TWT39353.1"/>
    </source>
</evidence>
<organism evidence="2 3">
    <name type="scientific">Blastopirellula retiformator</name>
    <dbReference type="NCBI Taxonomy" id="2527970"/>
    <lineage>
        <taxon>Bacteria</taxon>
        <taxon>Pseudomonadati</taxon>
        <taxon>Planctomycetota</taxon>
        <taxon>Planctomycetia</taxon>
        <taxon>Pirellulales</taxon>
        <taxon>Pirellulaceae</taxon>
        <taxon>Blastopirellula</taxon>
    </lineage>
</organism>
<gene>
    <name evidence="2" type="ORF">Enr8_10520</name>
</gene>
<name>A0A5C5VMU8_9BACT</name>
<proteinExistence type="predicted"/>